<organism evidence="3 4">
    <name type="scientific">Vanilla planifolia</name>
    <name type="common">Vanilla</name>
    <dbReference type="NCBI Taxonomy" id="51239"/>
    <lineage>
        <taxon>Eukaryota</taxon>
        <taxon>Viridiplantae</taxon>
        <taxon>Streptophyta</taxon>
        <taxon>Embryophyta</taxon>
        <taxon>Tracheophyta</taxon>
        <taxon>Spermatophyta</taxon>
        <taxon>Magnoliopsida</taxon>
        <taxon>Liliopsida</taxon>
        <taxon>Asparagales</taxon>
        <taxon>Orchidaceae</taxon>
        <taxon>Vanilloideae</taxon>
        <taxon>Vanilleae</taxon>
        <taxon>Vanilla</taxon>
    </lineage>
</organism>
<dbReference type="SUPFAM" id="SSF51735">
    <property type="entry name" value="NAD(P)-binding Rossmann-fold domains"/>
    <property type="match status" value="1"/>
</dbReference>
<dbReference type="AlphaFoldDB" id="A0A835VCB0"/>
<dbReference type="Proteomes" id="UP000636800">
    <property type="component" value="Chromosome 2"/>
</dbReference>
<dbReference type="PANTHER" id="PTHR24320">
    <property type="entry name" value="RETINOL DEHYDROGENASE"/>
    <property type="match status" value="1"/>
</dbReference>
<gene>
    <name evidence="3" type="ORF">HPP92_005571</name>
</gene>
<keyword evidence="4" id="KW-1185">Reference proteome</keyword>
<protein>
    <submittedName>
        <fullName evidence="3">Uncharacterized protein</fullName>
    </submittedName>
</protein>
<dbReference type="GO" id="GO:0016491">
    <property type="term" value="F:oxidoreductase activity"/>
    <property type="evidence" value="ECO:0007669"/>
    <property type="project" value="UniProtKB-KW"/>
</dbReference>
<reference evidence="3 4" key="1">
    <citation type="journal article" date="2020" name="Nat. Food">
        <title>A phased Vanilla planifolia genome enables genetic improvement of flavour and production.</title>
        <authorList>
            <person name="Hasing T."/>
            <person name="Tang H."/>
            <person name="Brym M."/>
            <person name="Khazi F."/>
            <person name="Huang T."/>
            <person name="Chambers A.H."/>
        </authorList>
    </citation>
    <scope>NUCLEOTIDE SEQUENCE [LARGE SCALE GENOMIC DNA]</scope>
    <source>
        <tissue evidence="3">Leaf</tissue>
    </source>
</reference>
<dbReference type="PRINTS" id="PR00081">
    <property type="entry name" value="GDHRDH"/>
</dbReference>
<dbReference type="Gene3D" id="3.40.50.720">
    <property type="entry name" value="NAD(P)-binding Rossmann-like Domain"/>
    <property type="match status" value="1"/>
</dbReference>
<dbReference type="InterPro" id="IPR036291">
    <property type="entry name" value="NAD(P)-bd_dom_sf"/>
</dbReference>
<comment type="caution">
    <text evidence="3">The sequence shown here is derived from an EMBL/GenBank/DDBJ whole genome shotgun (WGS) entry which is preliminary data.</text>
</comment>
<dbReference type="InterPro" id="IPR002347">
    <property type="entry name" value="SDR_fam"/>
</dbReference>
<dbReference type="EMBL" id="JADCNL010000002">
    <property type="protein sequence ID" value="KAG0492173.1"/>
    <property type="molecule type" value="Genomic_DNA"/>
</dbReference>
<proteinExistence type="inferred from homology"/>
<evidence type="ECO:0000313" key="4">
    <source>
        <dbReference type="Proteomes" id="UP000636800"/>
    </source>
</evidence>
<name>A0A835VCB0_VANPL</name>
<evidence type="ECO:0000256" key="1">
    <source>
        <dbReference type="ARBA" id="ARBA00006484"/>
    </source>
</evidence>
<dbReference type="PANTHER" id="PTHR24320:SF227">
    <property type="entry name" value="RETINOL DEHYDROGENASE 11"/>
    <property type="match status" value="1"/>
</dbReference>
<sequence>MAIDRAAMRMIFSCQFWRMAICWTFALLFSYLRFHLRGRCLTQHPRFRFSLDPGGKIRRPICIITGATSGLGEATARAMAAEGYHVVLAGRCSEKLDKIIQDIMKGNESAHLNAFQVDLSSFHSILKFERSFKQWLLDSNLDHSVQLLINNAGILATSFKVSADGYDKMMQTNYLGAFALTNLLLPLLKKSPVPSRIVNITSFTHRCVTNLKLDCNIFSHSSSSEKYPFANVYENSKLCLLLFSYELHRRLYEENPLSNISIIPVDPGVVKTKILREIPLCLSQLAFTVLSFLRLLQSPETGASSVVDAALAPPNVSGEYFFGGKGRMVESSSLSYNAKLAADLWSKSSTLFEDQIAIHKDF</sequence>
<dbReference type="Pfam" id="PF00106">
    <property type="entry name" value="adh_short"/>
    <property type="match status" value="1"/>
</dbReference>
<evidence type="ECO:0000256" key="2">
    <source>
        <dbReference type="ARBA" id="ARBA00023002"/>
    </source>
</evidence>
<keyword evidence="2" id="KW-0560">Oxidoreductase</keyword>
<accession>A0A835VCB0</accession>
<evidence type="ECO:0000313" key="3">
    <source>
        <dbReference type="EMBL" id="KAG0492173.1"/>
    </source>
</evidence>
<comment type="similarity">
    <text evidence="1">Belongs to the short-chain dehydrogenases/reductases (SDR) family.</text>
</comment>